<dbReference type="Proteomes" id="UP000036681">
    <property type="component" value="Unplaced"/>
</dbReference>
<dbReference type="WBParaSite" id="ALUE_0000199701-mRNA-1">
    <property type="protein sequence ID" value="ALUE_0000199701-mRNA-1"/>
    <property type="gene ID" value="ALUE_0000199701"/>
</dbReference>
<organism evidence="2 3">
    <name type="scientific">Ascaris lumbricoides</name>
    <name type="common">Giant roundworm</name>
    <dbReference type="NCBI Taxonomy" id="6252"/>
    <lineage>
        <taxon>Eukaryota</taxon>
        <taxon>Metazoa</taxon>
        <taxon>Ecdysozoa</taxon>
        <taxon>Nematoda</taxon>
        <taxon>Chromadorea</taxon>
        <taxon>Rhabditida</taxon>
        <taxon>Spirurina</taxon>
        <taxon>Ascaridomorpha</taxon>
        <taxon>Ascaridoidea</taxon>
        <taxon>Ascarididae</taxon>
        <taxon>Ascaris</taxon>
    </lineage>
</organism>
<protein>
    <submittedName>
        <fullName evidence="3">PH domain-containing protein</fullName>
    </submittedName>
</protein>
<evidence type="ECO:0000313" key="3">
    <source>
        <dbReference type="WBParaSite" id="ALUE_0000199701-mRNA-1"/>
    </source>
</evidence>
<feature type="compositionally biased region" description="Acidic residues" evidence="1">
    <location>
        <begin position="13"/>
        <end position="24"/>
    </location>
</feature>
<evidence type="ECO:0000256" key="1">
    <source>
        <dbReference type="SAM" id="MobiDB-lite"/>
    </source>
</evidence>
<keyword evidence="2" id="KW-1185">Reference proteome</keyword>
<evidence type="ECO:0000313" key="2">
    <source>
        <dbReference type="Proteomes" id="UP000036681"/>
    </source>
</evidence>
<dbReference type="AlphaFoldDB" id="A0A0M3HKF2"/>
<feature type="region of interest" description="Disordered" evidence="1">
    <location>
        <begin position="1"/>
        <end position="59"/>
    </location>
</feature>
<reference evidence="3" key="1">
    <citation type="submission" date="2017-02" db="UniProtKB">
        <authorList>
            <consortium name="WormBaseParasite"/>
        </authorList>
    </citation>
    <scope>IDENTIFICATION</scope>
</reference>
<sequence>MENSVSDSREQGYDPDESSEDDEQVQPAAVRSGRACSVGDVSTLPTTGEREGGRSSFKPRGRSLFLFVRSAREKERWFHRYS</sequence>
<name>A0A0M3HKF2_ASCLU</name>
<accession>A0A0M3HKF2</accession>
<proteinExistence type="predicted"/>